<dbReference type="SUPFAM" id="SSF81296">
    <property type="entry name" value="E set domains"/>
    <property type="match status" value="1"/>
</dbReference>
<comment type="caution">
    <text evidence="2">The sequence shown here is derived from an EMBL/GenBank/DDBJ whole genome shotgun (WGS) entry which is preliminary data.</text>
</comment>
<accession>A0ABU8W4L6</accession>
<feature type="domain" description="Glycoside hydrolase family 13 N-terminal" evidence="1">
    <location>
        <begin position="13"/>
        <end position="74"/>
    </location>
</feature>
<name>A0ABU8W4L6_9BURK</name>
<dbReference type="Gene3D" id="2.60.40.10">
    <property type="entry name" value="Immunoglobulins"/>
    <property type="match status" value="1"/>
</dbReference>
<dbReference type="InterPro" id="IPR014756">
    <property type="entry name" value="Ig_E-set"/>
</dbReference>
<dbReference type="InterPro" id="IPR004193">
    <property type="entry name" value="Glyco_hydro_13_N"/>
</dbReference>
<proteinExistence type="predicted"/>
<dbReference type="Pfam" id="PF02922">
    <property type="entry name" value="CBM_48"/>
    <property type="match status" value="1"/>
</dbReference>
<organism evidence="2 3">
    <name type="scientific">Variovorax humicola</name>
    <dbReference type="NCBI Taxonomy" id="1769758"/>
    <lineage>
        <taxon>Bacteria</taxon>
        <taxon>Pseudomonadati</taxon>
        <taxon>Pseudomonadota</taxon>
        <taxon>Betaproteobacteria</taxon>
        <taxon>Burkholderiales</taxon>
        <taxon>Comamonadaceae</taxon>
        <taxon>Variovorax</taxon>
    </lineage>
</organism>
<evidence type="ECO:0000313" key="2">
    <source>
        <dbReference type="EMBL" id="MEJ8824835.1"/>
    </source>
</evidence>
<gene>
    <name evidence="2" type="ORF">WKW80_22840</name>
</gene>
<evidence type="ECO:0000259" key="1">
    <source>
        <dbReference type="Pfam" id="PF02922"/>
    </source>
</evidence>
<dbReference type="InterPro" id="IPR013783">
    <property type="entry name" value="Ig-like_fold"/>
</dbReference>
<reference evidence="2 3" key="1">
    <citation type="submission" date="2024-03" db="EMBL/GenBank/DDBJ databases">
        <title>Novel species of the genus Variovorax.</title>
        <authorList>
            <person name="Liu Q."/>
            <person name="Xin Y.-H."/>
        </authorList>
    </citation>
    <scope>NUCLEOTIDE SEQUENCE [LARGE SCALE GENOMIC DNA]</scope>
    <source>
        <strain evidence="2 3">KACC 18501</strain>
    </source>
</reference>
<sequence>MPASMQNVTPDTPLGATLVAGGATFRVWAPGATEVHVVLQDFEDFEPGDTSLPTRDAQGRWAGFVAPVVEGQCYMSTTSPLPSLPSARYLPTST</sequence>
<dbReference type="EMBL" id="JBBKZV010000017">
    <property type="protein sequence ID" value="MEJ8824835.1"/>
    <property type="molecule type" value="Genomic_DNA"/>
</dbReference>
<evidence type="ECO:0000313" key="3">
    <source>
        <dbReference type="Proteomes" id="UP001363010"/>
    </source>
</evidence>
<protein>
    <recommendedName>
        <fullName evidence="1">Glycoside hydrolase family 13 N-terminal domain-containing protein</fullName>
    </recommendedName>
</protein>
<keyword evidence="3" id="KW-1185">Reference proteome</keyword>
<dbReference type="Proteomes" id="UP001363010">
    <property type="component" value="Unassembled WGS sequence"/>
</dbReference>